<reference evidence="2 3" key="1">
    <citation type="submission" date="2020-08" db="EMBL/GenBank/DDBJ databases">
        <title>Genomic Encyclopedia of Type Strains, Phase IV (KMG-IV): sequencing the most valuable type-strain genomes for metagenomic binning, comparative biology and taxonomic classification.</title>
        <authorList>
            <person name="Goeker M."/>
        </authorList>
    </citation>
    <scope>NUCLEOTIDE SEQUENCE [LARGE SCALE GENOMIC DNA]</scope>
    <source>
        <strain evidence="2 3">DSM 16268</strain>
    </source>
</reference>
<keyword evidence="1" id="KW-0812">Transmembrane</keyword>
<dbReference type="Proteomes" id="UP000523821">
    <property type="component" value="Unassembled WGS sequence"/>
</dbReference>
<feature type="transmembrane region" description="Helical" evidence="1">
    <location>
        <begin position="71"/>
        <end position="90"/>
    </location>
</feature>
<feature type="transmembrane region" description="Helical" evidence="1">
    <location>
        <begin position="26"/>
        <end position="50"/>
    </location>
</feature>
<keyword evidence="3" id="KW-1185">Reference proteome</keyword>
<keyword evidence="1" id="KW-0472">Membrane</keyword>
<proteinExistence type="predicted"/>
<organism evidence="2 3">
    <name type="scientific">Prosthecomicrobium pneumaticum</name>
    <dbReference type="NCBI Taxonomy" id="81895"/>
    <lineage>
        <taxon>Bacteria</taxon>
        <taxon>Pseudomonadati</taxon>
        <taxon>Pseudomonadota</taxon>
        <taxon>Alphaproteobacteria</taxon>
        <taxon>Hyphomicrobiales</taxon>
        <taxon>Kaistiaceae</taxon>
        <taxon>Prosthecomicrobium</taxon>
    </lineage>
</organism>
<evidence type="ECO:0000313" key="3">
    <source>
        <dbReference type="Proteomes" id="UP000523821"/>
    </source>
</evidence>
<keyword evidence="1" id="KW-1133">Transmembrane helix</keyword>
<accession>A0A7W9L3W8</accession>
<dbReference type="EMBL" id="JACHOO010000012">
    <property type="protein sequence ID" value="MBB5754988.1"/>
    <property type="molecule type" value="Genomic_DNA"/>
</dbReference>
<name>A0A7W9L3W8_9HYPH</name>
<comment type="caution">
    <text evidence="2">The sequence shown here is derived from an EMBL/GenBank/DDBJ whole genome shotgun (WGS) entry which is preliminary data.</text>
</comment>
<evidence type="ECO:0000313" key="2">
    <source>
        <dbReference type="EMBL" id="MBB5754988.1"/>
    </source>
</evidence>
<evidence type="ECO:0000256" key="1">
    <source>
        <dbReference type="SAM" id="Phobius"/>
    </source>
</evidence>
<sequence>MAEDGQTGAALQATLAVERGRVADRIIWGGYVAIGILIGAVVCPTIWLIVRPSSDTIVIQSAFEQLEKLSAAIFPLLGAWIGAVIAFYFARDNFESAAQNTKALLQEALPDRLTSIAAAEAMIPADKLLTVSTPEDDGRPLYGDILKTFEAKGLSRVIVLKGRKGLGVIHDSTVNRFVLGKTATGAQAADIKLSDLLGDPAIAPILDDTAIYVAPNTTLAAVRKAMEARSTALGSCRDAFVTTTGAPSDDIVGYLSDLDIAKRGALKS</sequence>
<dbReference type="AlphaFoldDB" id="A0A7W9L3W8"/>
<gene>
    <name evidence="2" type="ORF">GGQ63_004086</name>
</gene>
<dbReference type="RefSeq" id="WP_183858424.1">
    <property type="nucleotide sequence ID" value="NZ_JACHOO010000012.1"/>
</dbReference>
<protein>
    <submittedName>
        <fullName evidence="2">Putative transcriptional regulator</fullName>
    </submittedName>
</protein>